<dbReference type="GO" id="GO:0005634">
    <property type="term" value="C:nucleus"/>
    <property type="evidence" value="ECO:0007669"/>
    <property type="project" value="InterPro"/>
</dbReference>
<dbReference type="InterPro" id="IPR012340">
    <property type="entry name" value="NA-bd_OB-fold"/>
</dbReference>
<evidence type="ECO:0000313" key="2">
    <source>
        <dbReference type="EMBL" id="CAF4325961.1"/>
    </source>
</evidence>
<dbReference type="GO" id="GO:0003677">
    <property type="term" value="F:DNA binding"/>
    <property type="evidence" value="ECO:0007669"/>
    <property type="project" value="InterPro"/>
</dbReference>
<proteinExistence type="predicted"/>
<dbReference type="Gene3D" id="2.40.50.140">
    <property type="entry name" value="Nucleic acid-binding proteins"/>
    <property type="match status" value="1"/>
</dbReference>
<evidence type="ECO:0000259" key="1">
    <source>
        <dbReference type="Pfam" id="PF04057"/>
    </source>
</evidence>
<sequence length="74" mass="8418">MFIPDCFKKMTNPRLTNGALLRYLRGNTSEKAILQVAGIKTIDSKTDDSSTAMKRYRLMLSDGKSTFSCKKFLY</sequence>
<comment type="caution">
    <text evidence="2">The sequence shown here is derived from an EMBL/GenBank/DDBJ whole genome shotgun (WGS) entry which is preliminary data.</text>
</comment>
<dbReference type="Pfam" id="PF04057">
    <property type="entry name" value="Rep-A_N"/>
    <property type="match status" value="1"/>
</dbReference>
<protein>
    <recommendedName>
        <fullName evidence="1">Replication factor-A protein 1 N-terminal domain-containing protein</fullName>
    </recommendedName>
</protein>
<feature type="domain" description="Replication factor-A protein 1 N-terminal" evidence="1">
    <location>
        <begin position="15"/>
        <end position="67"/>
    </location>
</feature>
<dbReference type="EMBL" id="CAJOAZ010018419">
    <property type="protein sequence ID" value="CAF4325961.1"/>
    <property type="molecule type" value="Genomic_DNA"/>
</dbReference>
<dbReference type="SUPFAM" id="SSF50249">
    <property type="entry name" value="Nucleic acid-binding proteins"/>
    <property type="match status" value="1"/>
</dbReference>
<name>A0A820JKH7_9BILA</name>
<dbReference type="GO" id="GO:0006260">
    <property type="term" value="P:DNA replication"/>
    <property type="evidence" value="ECO:0007669"/>
    <property type="project" value="InterPro"/>
</dbReference>
<gene>
    <name evidence="2" type="ORF">OXD698_LOCUS47430</name>
</gene>
<evidence type="ECO:0000313" key="3">
    <source>
        <dbReference type="Proteomes" id="UP000663844"/>
    </source>
</evidence>
<dbReference type="InterPro" id="IPR007199">
    <property type="entry name" value="Rep_factor-A_N"/>
</dbReference>
<dbReference type="Proteomes" id="UP000663844">
    <property type="component" value="Unassembled WGS sequence"/>
</dbReference>
<organism evidence="2 3">
    <name type="scientific">Adineta steineri</name>
    <dbReference type="NCBI Taxonomy" id="433720"/>
    <lineage>
        <taxon>Eukaryota</taxon>
        <taxon>Metazoa</taxon>
        <taxon>Spiralia</taxon>
        <taxon>Gnathifera</taxon>
        <taxon>Rotifera</taxon>
        <taxon>Eurotatoria</taxon>
        <taxon>Bdelloidea</taxon>
        <taxon>Adinetida</taxon>
        <taxon>Adinetidae</taxon>
        <taxon>Adineta</taxon>
    </lineage>
</organism>
<reference evidence="2" key="1">
    <citation type="submission" date="2021-02" db="EMBL/GenBank/DDBJ databases">
        <authorList>
            <person name="Nowell W R."/>
        </authorList>
    </citation>
    <scope>NUCLEOTIDE SEQUENCE</scope>
</reference>
<dbReference type="AlphaFoldDB" id="A0A820JKH7"/>
<accession>A0A820JKH7</accession>